<feature type="compositionally biased region" description="Low complexity" evidence="1">
    <location>
        <begin position="203"/>
        <end position="213"/>
    </location>
</feature>
<feature type="region of interest" description="Disordered" evidence="1">
    <location>
        <begin position="18"/>
        <end position="46"/>
    </location>
</feature>
<protein>
    <submittedName>
        <fullName evidence="3">Uncharacterized protein</fullName>
    </submittedName>
</protein>
<evidence type="ECO:0000256" key="1">
    <source>
        <dbReference type="SAM" id="MobiDB-lite"/>
    </source>
</evidence>
<proteinExistence type="predicted"/>
<feature type="compositionally biased region" description="Basic and acidic residues" evidence="1">
    <location>
        <begin position="400"/>
        <end position="417"/>
    </location>
</feature>
<feature type="compositionally biased region" description="Basic residues" evidence="1">
    <location>
        <begin position="870"/>
        <end position="882"/>
    </location>
</feature>
<feature type="region of interest" description="Disordered" evidence="1">
    <location>
        <begin position="232"/>
        <end position="267"/>
    </location>
</feature>
<feature type="compositionally biased region" description="Low complexity" evidence="1">
    <location>
        <begin position="345"/>
        <end position="355"/>
    </location>
</feature>
<evidence type="ECO:0000313" key="4">
    <source>
        <dbReference type="Proteomes" id="UP000673691"/>
    </source>
</evidence>
<reference evidence="3 4" key="1">
    <citation type="journal article" name="Sci. Rep.">
        <title>Genome-scale phylogenetic analyses confirm Olpidium as the closest living zoosporic fungus to the non-flagellated, terrestrial fungi.</title>
        <authorList>
            <person name="Chang Y."/>
            <person name="Rochon D."/>
            <person name="Sekimoto S."/>
            <person name="Wang Y."/>
            <person name="Chovatia M."/>
            <person name="Sandor L."/>
            <person name="Salamov A."/>
            <person name="Grigoriev I.V."/>
            <person name="Stajich J.E."/>
            <person name="Spatafora J.W."/>
        </authorList>
    </citation>
    <scope>NUCLEOTIDE SEQUENCE [LARGE SCALE GENOMIC DNA]</scope>
    <source>
        <strain evidence="3">S191</strain>
    </source>
</reference>
<feature type="region of interest" description="Disordered" evidence="1">
    <location>
        <begin position="190"/>
        <end position="213"/>
    </location>
</feature>
<evidence type="ECO:0000256" key="2">
    <source>
        <dbReference type="SAM" id="Phobius"/>
    </source>
</evidence>
<keyword evidence="4" id="KW-1185">Reference proteome</keyword>
<feature type="region of interest" description="Disordered" evidence="1">
    <location>
        <begin position="345"/>
        <end position="433"/>
    </location>
</feature>
<dbReference type="EMBL" id="JAEFCI010005395">
    <property type="protein sequence ID" value="KAG5460318.1"/>
    <property type="molecule type" value="Genomic_DNA"/>
</dbReference>
<keyword evidence="2" id="KW-0812">Transmembrane</keyword>
<feature type="region of interest" description="Disordered" evidence="1">
    <location>
        <begin position="601"/>
        <end position="632"/>
    </location>
</feature>
<feature type="transmembrane region" description="Helical" evidence="2">
    <location>
        <begin position="739"/>
        <end position="761"/>
    </location>
</feature>
<sequence length="1041" mass="109886">SDGREDFYKPDRTRIGAFRQRRSKVSASAPTDHPPPPSRPALTRSERPVSPFLRSLITGANTQLAAAARGSNLPETRLYLFKKYAREFSGADLVLLFTEYTYADEAYEEVGKAGAPAGAPEAPRPPEVDVAVVEVDGEFAIPAGASLEGISGYYRVSVVARAGRIALPPSACSTILTVLSQTPHTAKLLDTGTRRRESKIKSGTKSSSRVSSQLQRLLEELAAAPAAVPRPAVDDFRGPAPKIGEFAEPTGTNEDEDDDDDMTEDDEPMHCGGGLAIPVAASLPSPPPRPIAPARVVAALARKRELMRADEKERERRIVEDFAAAAQHFRAKQLSILREHERTAVAQAAEAPAGGRRAEVDPKGERRFPQPALPATGAETGGKKFARKKRERRAKHCPAKSRDLAEKNASRARRVEPAECAAPGADRAANVPSAAPPDLPACFGPRAEPPFVPSTDLPEQASNSAFPPLGRLSAVFLPNPSIQSTTQPEPGSREYVLFSRADYIARHAVSAPVSSGTTPMCSPPPPLTSAPYAGGLWPPASPAATAAYPAAPLPVSAPFAFQPLQLCEERARTAGGMPPLLPPFARPAWYAADGAADAPTKPPPYAAAFSGMSAQPVPPPQQPPGSASLDPPGGMACGKSVPRFLDGYGSMSFKLAFGGCPNEPAGDASLAGRAAQRPLGAGRCEAQFGEAAGCGESMALWVGHARPVDGLGSFSAAIFRFFIFTFFFFFGFHRFSNALYPNLAVTAHGISAAAMAVNAMLASKERSTDIASTPKTGERGILARSQHLNPHAGSPSCLRAAPEAHPRSVRWPAPGYWGSQLCTAVVGDSVILVVREPDSGVKAKRTRRLIPPRCSPPVRRRIRRNFFRPGKRRRTFPGRRRPAVAGRRAAATGWGPSPAASRSRGGERRPAVSFPRRRSEVLLGILPAPRLPALPFPRRPARANTASAPGTWWVLVAGRLVRRPPAAVLASKPGVFGAIAVPAAHRATAGPRRTCVRDVLVDGSGGEGVSAAAAAAAGRHADGPRPSSPIGSAVGLVALVK</sequence>
<evidence type="ECO:0000313" key="3">
    <source>
        <dbReference type="EMBL" id="KAG5460318.1"/>
    </source>
</evidence>
<feature type="compositionally biased region" description="Basic residues" evidence="1">
    <location>
        <begin position="384"/>
        <end position="399"/>
    </location>
</feature>
<dbReference type="Proteomes" id="UP000673691">
    <property type="component" value="Unassembled WGS sequence"/>
</dbReference>
<comment type="caution">
    <text evidence="3">The sequence shown here is derived from an EMBL/GenBank/DDBJ whole genome shotgun (WGS) entry which is preliminary data.</text>
</comment>
<gene>
    <name evidence="3" type="ORF">BJ554DRAFT_7645</name>
</gene>
<keyword evidence="2" id="KW-1133">Transmembrane helix</keyword>
<feature type="non-terminal residue" evidence="3">
    <location>
        <position position="1"/>
    </location>
</feature>
<name>A0A8H7ZVC0_9FUNG</name>
<organism evidence="3 4">
    <name type="scientific">Olpidium bornovanus</name>
    <dbReference type="NCBI Taxonomy" id="278681"/>
    <lineage>
        <taxon>Eukaryota</taxon>
        <taxon>Fungi</taxon>
        <taxon>Fungi incertae sedis</taxon>
        <taxon>Olpidiomycota</taxon>
        <taxon>Olpidiomycotina</taxon>
        <taxon>Olpidiomycetes</taxon>
        <taxon>Olpidiales</taxon>
        <taxon>Olpidiaceae</taxon>
        <taxon>Olpidium</taxon>
    </lineage>
</organism>
<feature type="region of interest" description="Disordered" evidence="1">
    <location>
        <begin position="870"/>
        <end position="913"/>
    </location>
</feature>
<dbReference type="AlphaFoldDB" id="A0A8H7ZVC0"/>
<accession>A0A8H7ZVC0</accession>
<feature type="transmembrane region" description="Helical" evidence="2">
    <location>
        <begin position="711"/>
        <end position="732"/>
    </location>
</feature>
<feature type="compositionally biased region" description="Acidic residues" evidence="1">
    <location>
        <begin position="253"/>
        <end position="267"/>
    </location>
</feature>
<keyword evidence="2" id="KW-0472">Membrane</keyword>
<feature type="compositionally biased region" description="Basic and acidic residues" evidence="1">
    <location>
        <begin position="356"/>
        <end position="368"/>
    </location>
</feature>